<keyword evidence="3" id="KW-1185">Reference proteome</keyword>
<organism evidence="2 3">
    <name type="scientific">Caenispirillum salinarum AK4</name>
    <dbReference type="NCBI Taxonomy" id="1238182"/>
    <lineage>
        <taxon>Bacteria</taxon>
        <taxon>Pseudomonadati</taxon>
        <taxon>Pseudomonadota</taxon>
        <taxon>Alphaproteobacteria</taxon>
        <taxon>Rhodospirillales</taxon>
        <taxon>Novispirillaceae</taxon>
        <taxon>Caenispirillum</taxon>
    </lineage>
</organism>
<dbReference type="AlphaFoldDB" id="K9GYJ0"/>
<dbReference type="Proteomes" id="UP000009881">
    <property type="component" value="Unassembled WGS sequence"/>
</dbReference>
<dbReference type="STRING" id="1238182.C882_0264"/>
<accession>K9GYJ0</accession>
<evidence type="ECO:0000313" key="2">
    <source>
        <dbReference type="EMBL" id="EKV29834.1"/>
    </source>
</evidence>
<proteinExistence type="predicted"/>
<comment type="caution">
    <text evidence="2">The sequence shown here is derived from an EMBL/GenBank/DDBJ whole genome shotgun (WGS) entry which is preliminary data.</text>
</comment>
<feature type="region of interest" description="Disordered" evidence="1">
    <location>
        <begin position="1"/>
        <end position="47"/>
    </location>
</feature>
<dbReference type="EMBL" id="ANHY01000011">
    <property type="protein sequence ID" value="EKV29834.1"/>
    <property type="molecule type" value="Genomic_DNA"/>
</dbReference>
<name>K9GYJ0_9PROT</name>
<gene>
    <name evidence="2" type="ORF">C882_0264</name>
</gene>
<protein>
    <submittedName>
        <fullName evidence="2">Uncharacterized protein</fullName>
    </submittedName>
</protein>
<evidence type="ECO:0000313" key="3">
    <source>
        <dbReference type="Proteomes" id="UP000009881"/>
    </source>
</evidence>
<sequence>MHQASAHRVAFRKHAPRSPRPDAASPPARPSTVPSPYTSKEVCKCEI</sequence>
<evidence type="ECO:0000256" key="1">
    <source>
        <dbReference type="SAM" id="MobiDB-lite"/>
    </source>
</evidence>
<reference evidence="2 3" key="1">
    <citation type="journal article" date="2013" name="Genome Announc.">
        <title>Draft Genome Sequence of an Alphaproteobacterium, Caenispirillum salinarum AK4(T), Isolated from a Solar Saltern.</title>
        <authorList>
            <person name="Khatri I."/>
            <person name="Singh A."/>
            <person name="Korpole S."/>
            <person name="Pinnaka A.K."/>
            <person name="Subramanian S."/>
        </authorList>
    </citation>
    <scope>NUCLEOTIDE SEQUENCE [LARGE SCALE GENOMIC DNA]</scope>
    <source>
        <strain evidence="2 3">AK4</strain>
    </source>
</reference>